<dbReference type="PROSITE" id="PS50112">
    <property type="entry name" value="PAS"/>
    <property type="match status" value="1"/>
</dbReference>
<evidence type="ECO:0000256" key="6">
    <source>
        <dbReference type="ARBA" id="ARBA00023012"/>
    </source>
</evidence>
<dbReference type="InterPro" id="IPR003661">
    <property type="entry name" value="HisK_dim/P_dom"/>
</dbReference>
<dbReference type="Gene3D" id="3.30.450.40">
    <property type="match status" value="2"/>
</dbReference>
<feature type="domain" description="Histidine kinase" evidence="8">
    <location>
        <begin position="580"/>
        <end position="798"/>
    </location>
</feature>
<dbReference type="GO" id="GO:0005886">
    <property type="term" value="C:plasma membrane"/>
    <property type="evidence" value="ECO:0007669"/>
    <property type="project" value="UniProtKB-ARBA"/>
</dbReference>
<dbReference type="InterPro" id="IPR036890">
    <property type="entry name" value="HATPase_C_sf"/>
</dbReference>
<dbReference type="Proteomes" id="UP000218896">
    <property type="component" value="Unassembled WGS sequence"/>
</dbReference>
<name>A0A2A2F5D4_9GAMM</name>
<dbReference type="CDD" id="cd00075">
    <property type="entry name" value="HATPase"/>
    <property type="match status" value="1"/>
</dbReference>
<feature type="domain" description="PAC" evidence="10">
    <location>
        <begin position="525"/>
        <end position="576"/>
    </location>
</feature>
<organism evidence="11 12">
    <name type="scientific">Halovibrio salipaludis</name>
    <dbReference type="NCBI Taxonomy" id="2032626"/>
    <lineage>
        <taxon>Bacteria</taxon>
        <taxon>Pseudomonadati</taxon>
        <taxon>Pseudomonadota</taxon>
        <taxon>Gammaproteobacteria</taxon>
        <taxon>Oceanospirillales</taxon>
        <taxon>Halomonadaceae</taxon>
        <taxon>Halovibrio</taxon>
    </lineage>
</organism>
<evidence type="ECO:0000256" key="7">
    <source>
        <dbReference type="ARBA" id="ARBA00023136"/>
    </source>
</evidence>
<dbReference type="AlphaFoldDB" id="A0A2A2F5D4"/>
<dbReference type="SMART" id="SM00388">
    <property type="entry name" value="HisKA"/>
    <property type="match status" value="1"/>
</dbReference>
<dbReference type="GO" id="GO:0000155">
    <property type="term" value="F:phosphorelay sensor kinase activity"/>
    <property type="evidence" value="ECO:0007669"/>
    <property type="project" value="InterPro"/>
</dbReference>
<protein>
    <recommendedName>
        <fullName evidence="2">histidine kinase</fullName>
        <ecNumber evidence="2">2.7.13.3</ecNumber>
    </recommendedName>
</protein>
<evidence type="ECO:0000259" key="8">
    <source>
        <dbReference type="PROSITE" id="PS50109"/>
    </source>
</evidence>
<dbReference type="SUPFAM" id="SSF55785">
    <property type="entry name" value="PYP-like sensor domain (PAS domain)"/>
    <property type="match status" value="2"/>
</dbReference>
<evidence type="ECO:0000313" key="11">
    <source>
        <dbReference type="EMBL" id="PAU80781.1"/>
    </source>
</evidence>
<dbReference type="InterPro" id="IPR005467">
    <property type="entry name" value="His_kinase_dom"/>
</dbReference>
<dbReference type="Gene3D" id="1.10.287.130">
    <property type="match status" value="1"/>
</dbReference>
<evidence type="ECO:0000256" key="1">
    <source>
        <dbReference type="ARBA" id="ARBA00000085"/>
    </source>
</evidence>
<keyword evidence="5 11" id="KW-0418">Kinase</keyword>
<dbReference type="SMART" id="SM00387">
    <property type="entry name" value="HATPase_c"/>
    <property type="match status" value="1"/>
</dbReference>
<dbReference type="InterPro" id="IPR035965">
    <property type="entry name" value="PAS-like_dom_sf"/>
</dbReference>
<dbReference type="Gene3D" id="3.30.565.10">
    <property type="entry name" value="Histidine kinase-like ATPase, C-terminal domain"/>
    <property type="match status" value="1"/>
</dbReference>
<evidence type="ECO:0000259" key="10">
    <source>
        <dbReference type="PROSITE" id="PS50113"/>
    </source>
</evidence>
<dbReference type="InterPro" id="IPR000700">
    <property type="entry name" value="PAS-assoc_C"/>
</dbReference>
<evidence type="ECO:0000313" key="12">
    <source>
        <dbReference type="Proteomes" id="UP000218896"/>
    </source>
</evidence>
<dbReference type="Pfam" id="PF08447">
    <property type="entry name" value="PAS_3"/>
    <property type="match status" value="1"/>
</dbReference>
<reference evidence="11 12" key="1">
    <citation type="submission" date="2017-08" db="EMBL/GenBank/DDBJ databases">
        <title>Halovibrio sewagensis sp. nov., isolated from wastewater of high salinity.</title>
        <authorList>
            <person name="Dong X."/>
            <person name="Zhang G."/>
        </authorList>
    </citation>
    <scope>NUCLEOTIDE SEQUENCE [LARGE SCALE GENOMIC DNA]</scope>
    <source>
        <strain evidence="11 12">YL5-2</strain>
    </source>
</reference>
<evidence type="ECO:0000256" key="3">
    <source>
        <dbReference type="ARBA" id="ARBA00022553"/>
    </source>
</evidence>
<dbReference type="PROSITE" id="PS50109">
    <property type="entry name" value="HIS_KIN"/>
    <property type="match status" value="1"/>
</dbReference>
<evidence type="ECO:0000256" key="4">
    <source>
        <dbReference type="ARBA" id="ARBA00022679"/>
    </source>
</evidence>
<dbReference type="PRINTS" id="PR00344">
    <property type="entry name" value="BCTRLSENSOR"/>
</dbReference>
<dbReference type="SUPFAM" id="SSF47384">
    <property type="entry name" value="Homodimeric domain of signal transducing histidine kinase"/>
    <property type="match status" value="1"/>
</dbReference>
<dbReference type="InterPro" id="IPR050736">
    <property type="entry name" value="Sensor_HK_Regulatory"/>
</dbReference>
<dbReference type="NCBIfam" id="TIGR00229">
    <property type="entry name" value="sensory_box"/>
    <property type="match status" value="1"/>
</dbReference>
<proteinExistence type="predicted"/>
<dbReference type="Gene3D" id="3.30.450.20">
    <property type="entry name" value="PAS domain"/>
    <property type="match status" value="2"/>
</dbReference>
<dbReference type="CDD" id="cd00130">
    <property type="entry name" value="PAS"/>
    <property type="match status" value="2"/>
</dbReference>
<comment type="catalytic activity">
    <reaction evidence="1">
        <text>ATP + protein L-histidine = ADP + protein N-phospho-L-histidine.</text>
        <dbReference type="EC" id="2.7.13.3"/>
    </reaction>
</comment>
<dbReference type="InterPro" id="IPR003018">
    <property type="entry name" value="GAF"/>
</dbReference>
<dbReference type="Pfam" id="PF13426">
    <property type="entry name" value="PAS_9"/>
    <property type="match status" value="1"/>
</dbReference>
<dbReference type="OrthoDB" id="8573350at2"/>
<comment type="caution">
    <text evidence="11">The sequence shown here is derived from an EMBL/GenBank/DDBJ whole genome shotgun (WGS) entry which is preliminary data.</text>
</comment>
<dbReference type="EMBL" id="NSKD01000003">
    <property type="protein sequence ID" value="PAU80781.1"/>
    <property type="molecule type" value="Genomic_DNA"/>
</dbReference>
<dbReference type="InterPro" id="IPR036097">
    <property type="entry name" value="HisK_dim/P_sf"/>
</dbReference>
<keyword evidence="7" id="KW-0472">Membrane</keyword>
<keyword evidence="3" id="KW-0597">Phosphoprotein</keyword>
<dbReference type="Pfam" id="PF02518">
    <property type="entry name" value="HATPase_c"/>
    <property type="match status" value="1"/>
</dbReference>
<dbReference type="EC" id="2.7.13.3" evidence="2"/>
<dbReference type="PANTHER" id="PTHR43711">
    <property type="entry name" value="TWO-COMPONENT HISTIDINE KINASE"/>
    <property type="match status" value="1"/>
</dbReference>
<keyword evidence="12" id="KW-1185">Reference proteome</keyword>
<evidence type="ECO:0000256" key="5">
    <source>
        <dbReference type="ARBA" id="ARBA00022777"/>
    </source>
</evidence>
<dbReference type="SMART" id="SM00086">
    <property type="entry name" value="PAC"/>
    <property type="match status" value="2"/>
</dbReference>
<dbReference type="InterPro" id="IPR003594">
    <property type="entry name" value="HATPase_dom"/>
</dbReference>
<dbReference type="SUPFAM" id="SSF55874">
    <property type="entry name" value="ATPase domain of HSP90 chaperone/DNA topoisomerase II/histidine kinase"/>
    <property type="match status" value="1"/>
</dbReference>
<dbReference type="InterPro" id="IPR001610">
    <property type="entry name" value="PAC"/>
</dbReference>
<dbReference type="InterPro" id="IPR013655">
    <property type="entry name" value="PAS_fold_3"/>
</dbReference>
<dbReference type="InterPro" id="IPR000014">
    <property type="entry name" value="PAS"/>
</dbReference>
<gene>
    <name evidence="11" type="ORF">CK501_08975</name>
</gene>
<feature type="domain" description="PAS" evidence="9">
    <location>
        <begin position="320"/>
        <end position="396"/>
    </location>
</feature>
<accession>A0A2A2F5D4</accession>
<dbReference type="FunFam" id="3.30.565.10:FF:000006">
    <property type="entry name" value="Sensor histidine kinase WalK"/>
    <property type="match status" value="1"/>
</dbReference>
<dbReference type="Pfam" id="PF00512">
    <property type="entry name" value="HisKA"/>
    <property type="match status" value="1"/>
</dbReference>
<keyword evidence="6" id="KW-0902">Two-component regulatory system</keyword>
<dbReference type="PROSITE" id="PS50113">
    <property type="entry name" value="PAC"/>
    <property type="match status" value="1"/>
</dbReference>
<dbReference type="PANTHER" id="PTHR43711:SF30">
    <property type="entry name" value="HISTIDINE KINASE"/>
    <property type="match status" value="1"/>
</dbReference>
<dbReference type="SMART" id="SM00065">
    <property type="entry name" value="GAF"/>
    <property type="match status" value="2"/>
</dbReference>
<dbReference type="InterPro" id="IPR029016">
    <property type="entry name" value="GAF-like_dom_sf"/>
</dbReference>
<dbReference type="Pfam" id="PF01590">
    <property type="entry name" value="GAF"/>
    <property type="match status" value="2"/>
</dbReference>
<dbReference type="FunFam" id="1.10.287.130:FF:000001">
    <property type="entry name" value="Two-component sensor histidine kinase"/>
    <property type="match status" value="1"/>
</dbReference>
<dbReference type="SUPFAM" id="SSF55781">
    <property type="entry name" value="GAF domain-like"/>
    <property type="match status" value="2"/>
</dbReference>
<evidence type="ECO:0000259" key="9">
    <source>
        <dbReference type="PROSITE" id="PS50112"/>
    </source>
</evidence>
<dbReference type="SMART" id="SM00091">
    <property type="entry name" value="PAS"/>
    <property type="match status" value="2"/>
</dbReference>
<keyword evidence="4" id="KW-0808">Transferase</keyword>
<dbReference type="CDD" id="cd00082">
    <property type="entry name" value="HisKA"/>
    <property type="match status" value="1"/>
</dbReference>
<sequence>MQSPADSRLDRLTEVARFSLSVPIALVTLVDNERQWFKSRQGLNVPETSREISFCGHVIYWDTPMLIPDATEDERFADNPLVTGSPGIRFYAGVPIHDESGYPLGTLCVIDTQPRTFDESQMECLQRLADLAEESIRQDQRQARSLDQAQRQRELELARTNRALALLNDIAFELQGSLDEQIQQALALGRQFLGLDIGIVSDITGGWYTVRWCDATDGVPLEPGQQFPLGDTYCDMALSQKRELAISSMKDSDASAHPCYEAFQLEAYIGTRLEGETQDDVFGTVNFSSPQPREPFNDSERLFIRLLGQWVSHQLIHHNRQHELEKLLQQIPGAIYQFRLWPDGTMAFPFMSSGVEALYGVTPDEAMRDAQSLFSQTHPEDLPTINASIQRSFETLEPWNIEFRTQRDDDLPRWMKGSSVPEKLPDGSVLWHGFLGDIHQRKQAELALESSEARLRGLFEFSPIGIALNDLETGRFLELNDALLAPTGYTREEFPQLTHWELTPIEYEPRERKALETLRTTGRYGPYEKEFIRKDGSRYPVRLQGMQIRDANGKPLIWSLIEDITESKQIENMKNQFIATVSHELRTPLTAIMGSLKLVNSGTAGQLPEKAGNLLTIAQRNSERLAQLINDLLDMEKLVSGKLRISTRIERLNPIIDEALEANRELGTERGITLAYQACTANFAVDVDRDRLIQALSNLLSNAIKFSPDHSSVEIRCSCDDQLIAIHVQDRGPGVPQEFEYNLFDRFAQAEASNRKKPGTGLGLAITRELVEQMGGSIHYQAREGGGATFTIVLPIAEPTF</sequence>
<evidence type="ECO:0000256" key="2">
    <source>
        <dbReference type="ARBA" id="ARBA00012438"/>
    </source>
</evidence>
<dbReference type="InterPro" id="IPR004358">
    <property type="entry name" value="Sig_transdc_His_kin-like_C"/>
</dbReference>